<dbReference type="InterPro" id="IPR013589">
    <property type="entry name" value="Bac_transglu_N"/>
</dbReference>
<gene>
    <name evidence="2" type="ORF">F2P47_02300</name>
</gene>
<keyword evidence="3" id="KW-1185">Reference proteome</keyword>
<dbReference type="AlphaFoldDB" id="A0A6N6VKA5"/>
<evidence type="ECO:0000313" key="2">
    <source>
        <dbReference type="EMBL" id="KAB7742125.1"/>
    </source>
</evidence>
<accession>A0A6N6VKA5</accession>
<dbReference type="SMART" id="SM00460">
    <property type="entry name" value="TGc"/>
    <property type="match status" value="1"/>
</dbReference>
<dbReference type="PANTHER" id="PTHR33490:SF6">
    <property type="entry name" value="SLL1049 PROTEIN"/>
    <property type="match status" value="1"/>
</dbReference>
<dbReference type="SUPFAM" id="SSF54001">
    <property type="entry name" value="Cysteine proteinases"/>
    <property type="match status" value="1"/>
</dbReference>
<comment type="caution">
    <text evidence="2">The sequence shown here is derived from an EMBL/GenBank/DDBJ whole genome shotgun (WGS) entry which is preliminary data.</text>
</comment>
<reference evidence="2 3" key="1">
    <citation type="submission" date="2019-09" db="EMBL/GenBank/DDBJ databases">
        <title>Parvibaculum sedimenti sp. nov., isolated from sediment.</title>
        <authorList>
            <person name="Wang Y."/>
        </authorList>
    </citation>
    <scope>NUCLEOTIDE SEQUENCE [LARGE SCALE GENOMIC DNA]</scope>
    <source>
        <strain evidence="2 3">HXT-9</strain>
    </source>
</reference>
<dbReference type="Pfam" id="PF08379">
    <property type="entry name" value="Bact_transglu_N"/>
    <property type="match status" value="1"/>
</dbReference>
<evidence type="ECO:0000313" key="3">
    <source>
        <dbReference type="Proteomes" id="UP000468901"/>
    </source>
</evidence>
<dbReference type="Gene3D" id="3.10.620.30">
    <property type="match status" value="1"/>
</dbReference>
<sequence>MRIHIHHETVYRYAEPASYAIQALRLKPLDNATQTVLGWRLQVPSQASLTETRDVYGNVLQMLYVERPHQEIAIRLTAEVETLDRSGVVNAHEPFSPRFYLRRTELTDADEAIIALAEKARAGSDRTPLDLAHRLMETVRDALDYHIGNTDAQTTAAEALAKGSGVCQDHAHVFISAARMLGIPARYISGYLWIDVNMEHEASHAWAEAYIDGLGWVGFDVANRICPTAAYVRVATGLDYLEAAPVRGLRRGGGQETLEVRLKVGESAAQQ</sequence>
<name>A0A6N6VKA5_9HYPH</name>
<evidence type="ECO:0000259" key="1">
    <source>
        <dbReference type="SMART" id="SM00460"/>
    </source>
</evidence>
<protein>
    <submittedName>
        <fullName evidence="2">Transglutaminase family protein</fullName>
    </submittedName>
</protein>
<dbReference type="Pfam" id="PF01841">
    <property type="entry name" value="Transglut_core"/>
    <property type="match status" value="1"/>
</dbReference>
<feature type="domain" description="Transglutaminase-like" evidence="1">
    <location>
        <begin position="159"/>
        <end position="223"/>
    </location>
</feature>
<organism evidence="2 3">
    <name type="scientific">Parvibaculum sedimenti</name>
    <dbReference type="NCBI Taxonomy" id="2608632"/>
    <lineage>
        <taxon>Bacteria</taxon>
        <taxon>Pseudomonadati</taxon>
        <taxon>Pseudomonadota</taxon>
        <taxon>Alphaproteobacteria</taxon>
        <taxon>Hyphomicrobiales</taxon>
        <taxon>Parvibaculaceae</taxon>
        <taxon>Parvibaculum</taxon>
    </lineage>
</organism>
<dbReference type="PANTHER" id="PTHR33490">
    <property type="entry name" value="BLR5614 PROTEIN-RELATED"/>
    <property type="match status" value="1"/>
</dbReference>
<proteinExistence type="predicted"/>
<dbReference type="InterPro" id="IPR002931">
    <property type="entry name" value="Transglutaminase-like"/>
</dbReference>
<dbReference type="InterPro" id="IPR038765">
    <property type="entry name" value="Papain-like_cys_pep_sf"/>
</dbReference>
<dbReference type="RefSeq" id="WP_152214547.1">
    <property type="nucleotide sequence ID" value="NZ_JBAQYD010000308.1"/>
</dbReference>
<dbReference type="Proteomes" id="UP000468901">
    <property type="component" value="Unassembled WGS sequence"/>
</dbReference>
<dbReference type="EMBL" id="WESC01000002">
    <property type="protein sequence ID" value="KAB7742125.1"/>
    <property type="molecule type" value="Genomic_DNA"/>
</dbReference>